<dbReference type="InterPro" id="IPR032677">
    <property type="entry name" value="GTP_cyclohydro_II"/>
</dbReference>
<dbReference type="GO" id="GO:0046872">
    <property type="term" value="F:metal ion binding"/>
    <property type="evidence" value="ECO:0007669"/>
    <property type="project" value="UniProtKB-KW"/>
</dbReference>
<comment type="similarity">
    <text evidence="3">In the C-terminal section; belongs to the GTP cyclohydrolase II family.</text>
</comment>
<proteinExistence type="inferred from homology"/>
<dbReference type="GO" id="GO:0009507">
    <property type="term" value="C:chloroplast"/>
    <property type="evidence" value="ECO:0007669"/>
    <property type="project" value="TreeGrafter"/>
</dbReference>
<dbReference type="InterPro" id="IPR036144">
    <property type="entry name" value="RibA-like_sf"/>
</dbReference>
<dbReference type="EC" id="4.1.99.12" evidence="4"/>
<dbReference type="InterPro" id="IPR000422">
    <property type="entry name" value="DHBP_synthase_RibB"/>
</dbReference>
<dbReference type="Gene3D" id="3.90.870.10">
    <property type="entry name" value="DHBP synthase"/>
    <property type="match status" value="1"/>
</dbReference>
<evidence type="ECO:0000313" key="9">
    <source>
        <dbReference type="Proteomes" id="UP001055439"/>
    </source>
</evidence>
<dbReference type="SUPFAM" id="SSF64484">
    <property type="entry name" value="beta and beta-prime subunits of DNA dependent RNA-polymerase"/>
    <property type="match status" value="1"/>
</dbReference>
<protein>
    <recommendedName>
        <fullName evidence="4">3,4-dihydroxy-2-butanone-4-phosphate synthase</fullName>
        <ecNumber evidence="4">4.1.99.12</ecNumber>
    </recommendedName>
</protein>
<dbReference type="Gene3D" id="2.40.50.150">
    <property type="match status" value="1"/>
</dbReference>
<dbReference type="Pfam" id="PF00926">
    <property type="entry name" value="DHBP_synthase"/>
    <property type="match status" value="1"/>
</dbReference>
<name>A0A9E7GSL0_9LILI</name>
<evidence type="ECO:0000256" key="6">
    <source>
        <dbReference type="ARBA" id="ARBA00022723"/>
    </source>
</evidence>
<dbReference type="Pfam" id="PF00925">
    <property type="entry name" value="GTP_cyclohydro2"/>
    <property type="match status" value="1"/>
</dbReference>
<evidence type="ECO:0000313" key="8">
    <source>
        <dbReference type="EMBL" id="URE17349.1"/>
    </source>
</evidence>
<dbReference type="SUPFAM" id="SSF55821">
    <property type="entry name" value="YrdC/RibB"/>
    <property type="match status" value="1"/>
</dbReference>
<dbReference type="OrthoDB" id="60371at2759"/>
<dbReference type="GO" id="GO:0008686">
    <property type="term" value="F:3,4-dihydroxy-2-butanone-4-phosphate synthase activity"/>
    <property type="evidence" value="ECO:0007669"/>
    <property type="project" value="UniProtKB-EC"/>
</dbReference>
<keyword evidence="5" id="KW-0686">Riboflavin biosynthesis</keyword>
<dbReference type="EMBL" id="CP097509">
    <property type="protein sequence ID" value="URE17349.1"/>
    <property type="molecule type" value="Genomic_DNA"/>
</dbReference>
<gene>
    <name evidence="8" type="ORF">MUK42_05273</name>
</gene>
<keyword evidence="9" id="KW-1185">Reference proteome</keyword>
<evidence type="ECO:0000256" key="5">
    <source>
        <dbReference type="ARBA" id="ARBA00022619"/>
    </source>
</evidence>
<dbReference type="InterPro" id="IPR017945">
    <property type="entry name" value="DHBP_synth_RibB-like_a/b_dom"/>
</dbReference>
<dbReference type="GO" id="GO:0003899">
    <property type="term" value="F:DNA-directed RNA polymerase activity"/>
    <property type="evidence" value="ECO:0007669"/>
    <property type="project" value="InterPro"/>
</dbReference>
<reference evidence="8" key="1">
    <citation type="submission" date="2022-05" db="EMBL/GenBank/DDBJ databases">
        <title>The Musa troglodytarum L. genome provides insights into the mechanism of non-climacteric behaviour and enrichment of carotenoids.</title>
        <authorList>
            <person name="Wang J."/>
        </authorList>
    </citation>
    <scope>NUCLEOTIDE SEQUENCE</scope>
    <source>
        <tissue evidence="8">Leaf</tissue>
    </source>
</reference>
<comment type="pathway">
    <text evidence="1">Cofactor biosynthesis; riboflavin biosynthesis; 2-hydroxy-3-oxobutyl phosphate from D-ribulose 5-phosphate: step 1/1.</text>
</comment>
<evidence type="ECO:0000256" key="3">
    <source>
        <dbReference type="ARBA" id="ARBA00008976"/>
    </source>
</evidence>
<evidence type="ECO:0000256" key="2">
    <source>
        <dbReference type="ARBA" id="ARBA00005520"/>
    </source>
</evidence>
<feature type="domain" description="GTP cyclohydrolase II" evidence="7">
    <location>
        <begin position="403"/>
        <end position="441"/>
    </location>
</feature>
<evidence type="ECO:0000259" key="7">
    <source>
        <dbReference type="Pfam" id="PF00925"/>
    </source>
</evidence>
<dbReference type="SUPFAM" id="SSF142695">
    <property type="entry name" value="RibA-like"/>
    <property type="match status" value="1"/>
</dbReference>
<dbReference type="PANTHER" id="PTHR21327:SF18">
    <property type="entry name" value="3,4-DIHYDROXY-2-BUTANONE 4-PHOSPHATE SYNTHASE"/>
    <property type="match status" value="1"/>
</dbReference>
<dbReference type="GO" id="GO:0009231">
    <property type="term" value="P:riboflavin biosynthetic process"/>
    <property type="evidence" value="ECO:0007669"/>
    <property type="project" value="UniProtKB-KW"/>
</dbReference>
<dbReference type="Proteomes" id="UP001055439">
    <property type="component" value="Chromosome 7"/>
</dbReference>
<accession>A0A9E7GSL0</accession>
<evidence type="ECO:0000256" key="4">
    <source>
        <dbReference type="ARBA" id="ARBA00012153"/>
    </source>
</evidence>
<dbReference type="PANTHER" id="PTHR21327">
    <property type="entry name" value="GTP CYCLOHYDROLASE II-RELATED"/>
    <property type="match status" value="1"/>
</dbReference>
<keyword evidence="6" id="KW-0479">Metal-binding</keyword>
<sequence>MASVASSSSSSALVFLCPRSFKEFRGFYHSAFAVNQRTWSGFRKAACLALNAAVQRSSEGNMLLGQSTIIEQGCLTANAMLQEDAVAHGTIASDMAPAVDEFSIGNGELDLDCPTEGFSPISEAIEDIRRGKFVIVVDDESRENEGDLIMAAPLVTPEAMAFTVKHGTGIVCVSMKTEDLERLERPLTVSNKENEEKLCAAFTVSVDAKEGTTTGVSARDRAKTVQMPASADSNPEDFNRPGHIFPLKYREGGVLRRAGHHLLLELRVRSLMKMAPWLGCQSYVYVGNERAPCRQMLRIHAAYCELSWPNVHGSKPWLPKITKEIPHLEAHLLCNLDRNGVVMLGSWVEISDILVGKSVPHIAKESLYAPEDRLLRVILGIQVSTVKETYLKLPIGRRSCLIAGAEILRDLGVRTMKLMTNNTAKYGGLSGYGFGISGRVPLLTPIAKENRRYLETKRVRMRHIYGSEFNGQLSNFIQSKQTNEQQQTS</sequence>
<organism evidence="8 9">
    <name type="scientific">Musa troglodytarum</name>
    <name type="common">fe'i banana</name>
    <dbReference type="NCBI Taxonomy" id="320322"/>
    <lineage>
        <taxon>Eukaryota</taxon>
        <taxon>Viridiplantae</taxon>
        <taxon>Streptophyta</taxon>
        <taxon>Embryophyta</taxon>
        <taxon>Tracheophyta</taxon>
        <taxon>Spermatophyta</taxon>
        <taxon>Magnoliopsida</taxon>
        <taxon>Liliopsida</taxon>
        <taxon>Zingiberales</taxon>
        <taxon>Musaceae</taxon>
        <taxon>Musa</taxon>
    </lineage>
</organism>
<evidence type="ECO:0000256" key="1">
    <source>
        <dbReference type="ARBA" id="ARBA00004904"/>
    </source>
</evidence>
<dbReference type="InterPro" id="IPR014724">
    <property type="entry name" value="RNA_pol_RPB2_OB-fold"/>
</dbReference>
<dbReference type="AlphaFoldDB" id="A0A9E7GSL0"/>
<comment type="similarity">
    <text evidence="2">In the N-terminal section; belongs to the DHBP synthase family.</text>
</comment>